<evidence type="ECO:0000313" key="3">
    <source>
        <dbReference type="Proteomes" id="UP000241647"/>
    </source>
</evidence>
<dbReference type="AlphaFoldDB" id="A0A2T2YWR4"/>
<evidence type="ECO:0000259" key="1">
    <source>
        <dbReference type="Pfam" id="PF02627"/>
    </source>
</evidence>
<organism evidence="2 3">
    <name type="scientific">Nocardia nova</name>
    <dbReference type="NCBI Taxonomy" id="37330"/>
    <lineage>
        <taxon>Bacteria</taxon>
        <taxon>Bacillati</taxon>
        <taxon>Actinomycetota</taxon>
        <taxon>Actinomycetes</taxon>
        <taxon>Mycobacteriales</taxon>
        <taxon>Nocardiaceae</taxon>
        <taxon>Nocardia</taxon>
    </lineage>
</organism>
<protein>
    <submittedName>
        <fullName evidence="2">Carboxymuconolactone decarboxylase family protein</fullName>
    </submittedName>
</protein>
<dbReference type="Proteomes" id="UP000241647">
    <property type="component" value="Unassembled WGS sequence"/>
</dbReference>
<reference evidence="2 3" key="1">
    <citation type="submission" date="2018-02" db="EMBL/GenBank/DDBJ databases">
        <title>8 Nocardia nova and 1 Nocardia cyriacigeorgica strain used for evolution to TMP-SMX.</title>
        <authorList>
            <person name="Mehta H."/>
            <person name="Weng J."/>
            <person name="Shamoo Y."/>
        </authorList>
    </citation>
    <scope>NUCLEOTIDE SEQUENCE [LARGE SCALE GENOMIC DNA]</scope>
    <source>
        <strain evidence="2 3">ATCC 33727</strain>
    </source>
</reference>
<dbReference type="InterPro" id="IPR029032">
    <property type="entry name" value="AhpD-like"/>
</dbReference>
<dbReference type="GO" id="GO:0051920">
    <property type="term" value="F:peroxiredoxin activity"/>
    <property type="evidence" value="ECO:0007669"/>
    <property type="project" value="InterPro"/>
</dbReference>
<dbReference type="EMBL" id="PYHS01000015">
    <property type="protein sequence ID" value="PSR59940.1"/>
    <property type="molecule type" value="Genomic_DNA"/>
</dbReference>
<sequence>MTTTSPPRLAPLPADQWDERARSMLRGHVRLADRYLSGRPDAPPMPNVLGILGHHTELAAAWLAYNGVLLEQSALDARWRELLILRIARRTDSAYEWAQHVRIGAGCGIGTDHVAAVADGPEHPLWSPVERLLLTAADELLDRYRVTDATWSGLAAHFDARQLLEILFVAGSYLCLALVFNSVDLPLDPGMDRAAPTPPQKEEQP</sequence>
<dbReference type="InterPro" id="IPR003779">
    <property type="entry name" value="CMD-like"/>
</dbReference>
<feature type="domain" description="Carboxymuconolactone decarboxylase-like" evidence="1">
    <location>
        <begin position="57"/>
        <end position="139"/>
    </location>
</feature>
<dbReference type="PANTHER" id="PTHR34846">
    <property type="entry name" value="4-CARBOXYMUCONOLACTONE DECARBOXYLASE FAMILY PROTEIN (AFU_ORTHOLOGUE AFUA_6G11590)"/>
    <property type="match status" value="1"/>
</dbReference>
<dbReference type="SUPFAM" id="SSF69118">
    <property type="entry name" value="AhpD-like"/>
    <property type="match status" value="1"/>
</dbReference>
<dbReference type="Gene3D" id="1.20.1290.10">
    <property type="entry name" value="AhpD-like"/>
    <property type="match status" value="1"/>
</dbReference>
<dbReference type="PANTHER" id="PTHR34846:SF5">
    <property type="entry name" value="CARBOXYMUCONOLACTONE DECARBOXYLASE-LIKE DOMAIN-CONTAINING PROTEIN"/>
    <property type="match status" value="1"/>
</dbReference>
<dbReference type="Pfam" id="PF02627">
    <property type="entry name" value="CMD"/>
    <property type="match status" value="1"/>
</dbReference>
<gene>
    <name evidence="2" type="ORF">C8259_25305</name>
</gene>
<name>A0A2T2YWR4_9NOCA</name>
<evidence type="ECO:0000313" key="2">
    <source>
        <dbReference type="EMBL" id="PSR59940.1"/>
    </source>
</evidence>
<comment type="caution">
    <text evidence="2">The sequence shown here is derived from an EMBL/GenBank/DDBJ whole genome shotgun (WGS) entry which is preliminary data.</text>
</comment>
<accession>A0A2T2YWR4</accession>
<dbReference type="RefSeq" id="WP_063025840.1">
    <property type="nucleotide sequence ID" value="NZ_PYHS01000015.1"/>
</dbReference>
<proteinExistence type="predicted"/>